<dbReference type="Pfam" id="PF00060">
    <property type="entry name" value="Lig_chan"/>
    <property type="match status" value="1"/>
</dbReference>
<dbReference type="AlphaFoldDB" id="A0A0K8TVJ1"/>
<evidence type="ECO:0000256" key="2">
    <source>
        <dbReference type="ARBA" id="ARBA00008685"/>
    </source>
</evidence>
<dbReference type="PANTHER" id="PTHR42643">
    <property type="entry name" value="IONOTROPIC RECEPTOR 20A-RELATED"/>
    <property type="match status" value="1"/>
</dbReference>
<dbReference type="Gene3D" id="3.40.190.10">
    <property type="entry name" value="Periplasmic binding protein-like II"/>
    <property type="match status" value="1"/>
</dbReference>
<evidence type="ECO:0000256" key="5">
    <source>
        <dbReference type="ARBA" id="ARBA00022989"/>
    </source>
</evidence>
<dbReference type="GO" id="GO:0015276">
    <property type="term" value="F:ligand-gated monoatomic ion channel activity"/>
    <property type="evidence" value="ECO:0007669"/>
    <property type="project" value="InterPro"/>
</dbReference>
<dbReference type="GO" id="GO:0005886">
    <property type="term" value="C:plasma membrane"/>
    <property type="evidence" value="ECO:0007669"/>
    <property type="project" value="UniProtKB-SubCell"/>
</dbReference>
<evidence type="ECO:0000256" key="3">
    <source>
        <dbReference type="ARBA" id="ARBA00022475"/>
    </source>
</evidence>
<comment type="subcellular location">
    <subcellularLocation>
        <location evidence="1">Cell membrane</location>
        <topology evidence="1">Multi-pass membrane protein</topology>
    </subcellularLocation>
</comment>
<dbReference type="InterPro" id="IPR052192">
    <property type="entry name" value="Insect_Ionotropic_Sensory_Rcpt"/>
</dbReference>
<dbReference type="InterPro" id="IPR057074">
    <property type="entry name" value="IR75A_N"/>
</dbReference>
<comment type="similarity">
    <text evidence="2">Belongs to the glutamate-gated ion channel (TC 1.A.10.1) family.</text>
</comment>
<feature type="domain" description="Ionotropic receptor 75a N-terminal" evidence="11">
    <location>
        <begin position="58"/>
        <end position="173"/>
    </location>
</feature>
<keyword evidence="5 9" id="KW-1133">Transmembrane helix</keyword>
<keyword evidence="8" id="KW-0325">Glycoprotein</keyword>
<dbReference type="Pfam" id="PF24576">
    <property type="entry name" value="IR75A_N"/>
    <property type="match status" value="1"/>
</dbReference>
<evidence type="ECO:0000256" key="1">
    <source>
        <dbReference type="ARBA" id="ARBA00004651"/>
    </source>
</evidence>
<keyword evidence="4 9" id="KW-0812">Transmembrane</keyword>
<evidence type="ECO:0000259" key="11">
    <source>
        <dbReference type="Pfam" id="PF24576"/>
    </source>
</evidence>
<feature type="transmembrane region" description="Helical" evidence="9">
    <location>
        <begin position="536"/>
        <end position="560"/>
    </location>
</feature>
<evidence type="ECO:0000256" key="9">
    <source>
        <dbReference type="SAM" id="Phobius"/>
    </source>
</evidence>
<dbReference type="InterPro" id="IPR001320">
    <property type="entry name" value="Iontro_rcpt_C"/>
</dbReference>
<dbReference type="Gene3D" id="1.10.287.70">
    <property type="match status" value="1"/>
</dbReference>
<evidence type="ECO:0000256" key="7">
    <source>
        <dbReference type="ARBA" id="ARBA00023170"/>
    </source>
</evidence>
<protein>
    <submittedName>
        <fullName evidence="12">Ionotropic Receptor</fullName>
    </submittedName>
</protein>
<accession>A0A0K8TVJ1</accession>
<feature type="domain" description="Ionotropic glutamate receptor C-terminal" evidence="10">
    <location>
        <begin position="294"/>
        <end position="428"/>
    </location>
</feature>
<keyword evidence="3" id="KW-1003">Cell membrane</keyword>
<evidence type="ECO:0000313" key="12">
    <source>
        <dbReference type="EMBL" id="JAI18090.1"/>
    </source>
</evidence>
<dbReference type="EMBL" id="GCVX01000140">
    <property type="protein sequence ID" value="JAI18090.1"/>
    <property type="molecule type" value="Transcribed_RNA"/>
</dbReference>
<proteinExistence type="inferred from homology"/>
<organism evidence="12">
    <name type="scientific">Epiphyas postvittana</name>
    <name type="common">Light brown apple moth</name>
    <dbReference type="NCBI Taxonomy" id="65032"/>
    <lineage>
        <taxon>Eukaryota</taxon>
        <taxon>Metazoa</taxon>
        <taxon>Ecdysozoa</taxon>
        <taxon>Arthropoda</taxon>
        <taxon>Hexapoda</taxon>
        <taxon>Insecta</taxon>
        <taxon>Pterygota</taxon>
        <taxon>Neoptera</taxon>
        <taxon>Endopterygota</taxon>
        <taxon>Lepidoptera</taxon>
        <taxon>Glossata</taxon>
        <taxon>Ditrysia</taxon>
        <taxon>Tortricoidea</taxon>
        <taxon>Tortricidae</taxon>
        <taxon>Tortricinae</taxon>
        <taxon>Epiphyas</taxon>
    </lineage>
</organism>
<keyword evidence="7 12" id="KW-0675">Receptor</keyword>
<evidence type="ECO:0000259" key="10">
    <source>
        <dbReference type="Pfam" id="PF00060"/>
    </source>
</evidence>
<keyword evidence="6 9" id="KW-0472">Membrane</keyword>
<dbReference type="SUPFAM" id="SSF53850">
    <property type="entry name" value="Periplasmic binding protein-like II"/>
    <property type="match status" value="1"/>
</dbReference>
<evidence type="ECO:0000256" key="6">
    <source>
        <dbReference type="ARBA" id="ARBA00023136"/>
    </source>
</evidence>
<evidence type="ECO:0000256" key="4">
    <source>
        <dbReference type="ARBA" id="ARBA00022692"/>
    </source>
</evidence>
<name>A0A0K8TVJ1_EPIPO</name>
<sequence>MELASFITVYFAAKQLSLLTAFICWKPEELLVLQRETARAGLRLRTPRGAAALAPDGDRREAMLLDLNCPGAQLILDQASASRAFNLRHSWLLLDSGPFNASLVQATLASTLVLPDADVALAADDALVDVYRVRADQPLALAPLGAGPAEWAAMPAAPTRRKDLNNVYLKAATIISQPQHFKGWADLTMRHIDTFPKLTYPLMLLLAEDLHFRYNLKQVDLYGEERDGAFDGLAGQLQRAEIEVGITSMFMRSDRTRVLHYCSETVELRGAFIFRQPSKSSVSNVFLLPFSRGVWAATAAVLAAATALLAALARQARLRAVDPMLEQLSLGETVIFTVGTVCQQGFNLVPAIASARVVMFCALMTSLFAFTSYSAKIVAILQTPSDAIRSIDDLTRSPMTLGVQETTYKRVYFAESTLPATQQLYRKKLLPLGERAYLSVVDGVERLRTGLFAFQVEEPSGYDIISKTFTEREKCGLQQIQAFKLPMVAVPVRRHSGYKELFATRLRWQREVGLMERSRHMWLAARPRCDAGAGGFVSVGLIDIISALHVLAAGMALSLVMLAAERAAQRCGPPRLRARRSEELVT</sequence>
<reference evidence="12" key="1">
    <citation type="journal article" date="2015" name="PLoS ONE">
        <title>The Peripheral Olfactory Repertoire of the Lightbrown Apple Moth, Epiphyas postvittana.</title>
        <authorList>
            <person name="Corcoran J.A."/>
            <person name="Jordan M.D."/>
            <person name="Thrimawithana A.H."/>
            <person name="Crowhurst R.N."/>
            <person name="Newcomb R.D."/>
        </authorList>
    </citation>
    <scope>NUCLEOTIDE SEQUENCE</scope>
</reference>
<dbReference type="PANTHER" id="PTHR42643:SF33">
    <property type="entry name" value="GLUTAMATE RECEPTOR 2-LIKE PROTEIN"/>
    <property type="match status" value="1"/>
</dbReference>
<dbReference type="GO" id="GO:0050906">
    <property type="term" value="P:detection of stimulus involved in sensory perception"/>
    <property type="evidence" value="ECO:0007669"/>
    <property type="project" value="UniProtKB-ARBA"/>
</dbReference>
<feature type="transmembrane region" description="Helical" evidence="9">
    <location>
        <begin position="293"/>
        <end position="313"/>
    </location>
</feature>
<evidence type="ECO:0000256" key="8">
    <source>
        <dbReference type="ARBA" id="ARBA00023180"/>
    </source>
</evidence>